<proteinExistence type="predicted"/>
<dbReference type="Gene3D" id="3.40.50.20">
    <property type="match status" value="1"/>
</dbReference>
<dbReference type="PROSITE" id="PS50975">
    <property type="entry name" value="ATP_GRASP"/>
    <property type="match status" value="1"/>
</dbReference>
<comment type="cofactor">
    <cofactor evidence="1">
        <name>Mn(2+)</name>
        <dbReference type="ChEBI" id="CHEBI:29035"/>
    </cofactor>
</comment>
<feature type="domain" description="ATP-grasp" evidence="9">
    <location>
        <begin position="111"/>
        <end position="298"/>
    </location>
</feature>
<keyword evidence="4" id="KW-0658">Purine biosynthesis</keyword>
<dbReference type="InterPro" id="IPR013815">
    <property type="entry name" value="ATP_grasp_subdomain_1"/>
</dbReference>
<keyword evidence="11" id="KW-1185">Reference proteome</keyword>
<evidence type="ECO:0000256" key="1">
    <source>
        <dbReference type="ARBA" id="ARBA00001936"/>
    </source>
</evidence>
<keyword evidence="5 8" id="KW-0067">ATP-binding</keyword>
<dbReference type="Pfam" id="PF22660">
    <property type="entry name" value="RS_preATP-grasp-like"/>
    <property type="match status" value="1"/>
</dbReference>
<comment type="caution">
    <text evidence="10">The sequence shown here is derived from an EMBL/GenBank/DDBJ whole genome shotgun (WGS) entry which is preliminary data.</text>
</comment>
<evidence type="ECO:0000256" key="6">
    <source>
        <dbReference type="ARBA" id="ARBA00023211"/>
    </source>
</evidence>
<evidence type="ECO:0000313" key="11">
    <source>
        <dbReference type="Proteomes" id="UP000674938"/>
    </source>
</evidence>
<evidence type="ECO:0000256" key="4">
    <source>
        <dbReference type="ARBA" id="ARBA00022755"/>
    </source>
</evidence>
<comment type="cofactor">
    <cofactor evidence="2">
        <name>Mg(2+)</name>
        <dbReference type="ChEBI" id="CHEBI:18420"/>
    </cofactor>
</comment>
<dbReference type="InterPro" id="IPR054350">
    <property type="entry name" value="PurT/PurK_preATP-grasp"/>
</dbReference>
<dbReference type="InterPro" id="IPR016185">
    <property type="entry name" value="PreATP-grasp_dom_sf"/>
</dbReference>
<keyword evidence="6" id="KW-0464">Manganese</keyword>
<comment type="pathway">
    <text evidence="7">Purine metabolism.</text>
</comment>
<name>A0A940PB91_9ENTE</name>
<evidence type="ECO:0000256" key="5">
    <source>
        <dbReference type="ARBA" id="ARBA00022840"/>
    </source>
</evidence>
<evidence type="ECO:0000256" key="3">
    <source>
        <dbReference type="ARBA" id="ARBA00022741"/>
    </source>
</evidence>
<dbReference type="Pfam" id="PF02222">
    <property type="entry name" value="ATP-grasp"/>
    <property type="match status" value="1"/>
</dbReference>
<evidence type="ECO:0000259" key="9">
    <source>
        <dbReference type="PROSITE" id="PS50975"/>
    </source>
</evidence>
<organism evidence="10 11">
    <name type="scientific">Vagococcus allomyrinae</name>
    <dbReference type="NCBI Taxonomy" id="2794353"/>
    <lineage>
        <taxon>Bacteria</taxon>
        <taxon>Bacillati</taxon>
        <taxon>Bacillota</taxon>
        <taxon>Bacilli</taxon>
        <taxon>Lactobacillales</taxon>
        <taxon>Enterococcaceae</taxon>
        <taxon>Vagococcus</taxon>
    </lineage>
</organism>
<protein>
    <submittedName>
        <fullName evidence="10">ATP-grasp domain-containing protein</fullName>
    </submittedName>
</protein>
<reference evidence="10" key="1">
    <citation type="submission" date="2020-12" db="EMBL/GenBank/DDBJ databases">
        <title>Vagococcus allomyrinae sp. nov. and Enterococcus lavae sp. nov., isolated from the larvae of Allomyrina dichotoma.</title>
        <authorList>
            <person name="Lee S.D."/>
        </authorList>
    </citation>
    <scope>NUCLEOTIDE SEQUENCE</scope>
    <source>
        <strain evidence="10">BWB3-3</strain>
    </source>
</reference>
<keyword evidence="3 8" id="KW-0547">Nucleotide-binding</keyword>
<dbReference type="SUPFAM" id="SSF52440">
    <property type="entry name" value="PreATP-grasp domain"/>
    <property type="match status" value="1"/>
</dbReference>
<dbReference type="Proteomes" id="UP000674938">
    <property type="component" value="Unassembled WGS sequence"/>
</dbReference>
<dbReference type="InterPro" id="IPR003135">
    <property type="entry name" value="ATP-grasp_carboxylate-amine"/>
</dbReference>
<dbReference type="SUPFAM" id="SSF56059">
    <property type="entry name" value="Glutathione synthetase ATP-binding domain-like"/>
    <property type="match status" value="1"/>
</dbReference>
<evidence type="ECO:0000256" key="8">
    <source>
        <dbReference type="PROSITE-ProRule" id="PRU00409"/>
    </source>
</evidence>
<dbReference type="EMBL" id="JAEEGA010000006">
    <property type="protein sequence ID" value="MBP1041575.1"/>
    <property type="molecule type" value="Genomic_DNA"/>
</dbReference>
<sequence length="380" mass="42304">MSELFIPGQTIGIIGGGHLARLLTLSAKSIGFHVGILAPEQGCTAAEVADWQIVADYTDQLAMVRMAEKCDVLTFEHLDNDLSLIRQVDELVSIPQSLELLEFPQDRLLERTFLDASNINIAPYAQINQIGDIEKNIEAIGFPCILKGDRGQGNAESQHVMKRISDIRGCLPLVREGTCILEAMIPFEKEITVMIVGNGNHDYSKFPIVETRYHKDGRFAQGIVPAELPNEITEEAYRIADDIAVTLNVQGILTIEMFVTEAGMIYVNSLAPGPHSAGHYSLEASNLSQFDAHIRGICGWQLPDIKLYSAAIMMNVASEQLIETISYIPFEKNWYHHYYGTTSLSKNDTVGHITILTDDVESELVHLEGIQIWEENSDYR</sequence>
<evidence type="ECO:0000256" key="7">
    <source>
        <dbReference type="ARBA" id="ARBA00025704"/>
    </source>
</evidence>
<gene>
    <name evidence="10" type="ORF">I6N95_11210</name>
</gene>
<dbReference type="Gene3D" id="3.30.1490.20">
    <property type="entry name" value="ATP-grasp fold, A domain"/>
    <property type="match status" value="1"/>
</dbReference>
<evidence type="ECO:0000313" key="10">
    <source>
        <dbReference type="EMBL" id="MBP1041575.1"/>
    </source>
</evidence>
<dbReference type="InterPro" id="IPR011761">
    <property type="entry name" value="ATP-grasp"/>
</dbReference>
<dbReference type="PANTHER" id="PTHR11609:SF5">
    <property type="entry name" value="PHOSPHORIBOSYLAMINOIMIDAZOLE CARBOXYLASE"/>
    <property type="match status" value="1"/>
</dbReference>
<dbReference type="Gene3D" id="3.30.470.20">
    <property type="entry name" value="ATP-grasp fold, B domain"/>
    <property type="match status" value="1"/>
</dbReference>
<dbReference type="GO" id="GO:0046872">
    <property type="term" value="F:metal ion binding"/>
    <property type="evidence" value="ECO:0007669"/>
    <property type="project" value="InterPro"/>
</dbReference>
<dbReference type="GO" id="GO:0005829">
    <property type="term" value="C:cytosol"/>
    <property type="evidence" value="ECO:0007669"/>
    <property type="project" value="TreeGrafter"/>
</dbReference>
<dbReference type="RefSeq" id="WP_209527638.1">
    <property type="nucleotide sequence ID" value="NZ_JAEEGA010000006.1"/>
</dbReference>
<accession>A0A940PB91</accession>
<dbReference type="GO" id="GO:0005524">
    <property type="term" value="F:ATP binding"/>
    <property type="evidence" value="ECO:0007669"/>
    <property type="project" value="UniProtKB-UniRule"/>
</dbReference>
<dbReference type="GO" id="GO:0006164">
    <property type="term" value="P:purine nucleotide biosynthetic process"/>
    <property type="evidence" value="ECO:0007669"/>
    <property type="project" value="UniProtKB-KW"/>
</dbReference>
<dbReference type="PANTHER" id="PTHR11609">
    <property type="entry name" value="PURINE BIOSYNTHESIS PROTEIN 6/7, PUR6/7"/>
    <property type="match status" value="1"/>
</dbReference>
<dbReference type="AlphaFoldDB" id="A0A940PB91"/>
<evidence type="ECO:0000256" key="2">
    <source>
        <dbReference type="ARBA" id="ARBA00001946"/>
    </source>
</evidence>